<evidence type="ECO:0000313" key="1">
    <source>
        <dbReference type="EMBL" id="KAK1289052.1"/>
    </source>
</evidence>
<dbReference type="EMBL" id="JAUJYO010000018">
    <property type="protein sequence ID" value="KAK1289052.1"/>
    <property type="molecule type" value="Genomic_DNA"/>
</dbReference>
<accession>A0AAV9CK53</accession>
<name>A0AAV9CK53_ACOCL</name>
<organism evidence="1 2">
    <name type="scientific">Acorus calamus</name>
    <name type="common">Sweet flag</name>
    <dbReference type="NCBI Taxonomy" id="4465"/>
    <lineage>
        <taxon>Eukaryota</taxon>
        <taxon>Viridiplantae</taxon>
        <taxon>Streptophyta</taxon>
        <taxon>Embryophyta</taxon>
        <taxon>Tracheophyta</taxon>
        <taxon>Spermatophyta</taxon>
        <taxon>Magnoliopsida</taxon>
        <taxon>Liliopsida</taxon>
        <taxon>Acoraceae</taxon>
        <taxon>Acorus</taxon>
    </lineage>
</organism>
<reference evidence="1" key="2">
    <citation type="submission" date="2023-06" db="EMBL/GenBank/DDBJ databases">
        <authorList>
            <person name="Ma L."/>
            <person name="Liu K.-W."/>
            <person name="Li Z."/>
            <person name="Hsiao Y.-Y."/>
            <person name="Qi Y."/>
            <person name="Fu T."/>
            <person name="Tang G."/>
            <person name="Zhang D."/>
            <person name="Sun W.-H."/>
            <person name="Liu D.-K."/>
            <person name="Li Y."/>
            <person name="Chen G.-Z."/>
            <person name="Liu X.-D."/>
            <person name="Liao X.-Y."/>
            <person name="Jiang Y.-T."/>
            <person name="Yu X."/>
            <person name="Hao Y."/>
            <person name="Huang J."/>
            <person name="Zhao X.-W."/>
            <person name="Ke S."/>
            <person name="Chen Y.-Y."/>
            <person name="Wu W.-L."/>
            <person name="Hsu J.-L."/>
            <person name="Lin Y.-F."/>
            <person name="Huang M.-D."/>
            <person name="Li C.-Y."/>
            <person name="Huang L."/>
            <person name="Wang Z.-W."/>
            <person name="Zhao X."/>
            <person name="Zhong W.-Y."/>
            <person name="Peng D.-H."/>
            <person name="Ahmad S."/>
            <person name="Lan S."/>
            <person name="Zhang J.-S."/>
            <person name="Tsai W.-C."/>
            <person name="Van De Peer Y."/>
            <person name="Liu Z.-J."/>
        </authorList>
    </citation>
    <scope>NUCLEOTIDE SEQUENCE</scope>
    <source>
        <strain evidence="1">CP</strain>
        <tissue evidence="1">Leaves</tissue>
    </source>
</reference>
<reference evidence="1" key="1">
    <citation type="journal article" date="2023" name="Nat. Commun.">
        <title>Diploid and tetraploid genomes of Acorus and the evolution of monocots.</title>
        <authorList>
            <person name="Ma L."/>
            <person name="Liu K.W."/>
            <person name="Li Z."/>
            <person name="Hsiao Y.Y."/>
            <person name="Qi Y."/>
            <person name="Fu T."/>
            <person name="Tang G.D."/>
            <person name="Zhang D."/>
            <person name="Sun W.H."/>
            <person name="Liu D.K."/>
            <person name="Li Y."/>
            <person name="Chen G.Z."/>
            <person name="Liu X.D."/>
            <person name="Liao X.Y."/>
            <person name="Jiang Y.T."/>
            <person name="Yu X."/>
            <person name="Hao Y."/>
            <person name="Huang J."/>
            <person name="Zhao X.W."/>
            <person name="Ke S."/>
            <person name="Chen Y.Y."/>
            <person name="Wu W.L."/>
            <person name="Hsu J.L."/>
            <person name="Lin Y.F."/>
            <person name="Huang M.D."/>
            <person name="Li C.Y."/>
            <person name="Huang L."/>
            <person name="Wang Z.W."/>
            <person name="Zhao X."/>
            <person name="Zhong W.Y."/>
            <person name="Peng D.H."/>
            <person name="Ahmad S."/>
            <person name="Lan S."/>
            <person name="Zhang J.S."/>
            <person name="Tsai W.C."/>
            <person name="Van de Peer Y."/>
            <person name="Liu Z.J."/>
        </authorList>
    </citation>
    <scope>NUCLEOTIDE SEQUENCE</scope>
    <source>
        <strain evidence="1">CP</strain>
    </source>
</reference>
<gene>
    <name evidence="1" type="ORF">QJS10_CPB18g01615</name>
</gene>
<evidence type="ECO:0000313" key="2">
    <source>
        <dbReference type="Proteomes" id="UP001180020"/>
    </source>
</evidence>
<keyword evidence="2" id="KW-1185">Reference proteome</keyword>
<protein>
    <submittedName>
        <fullName evidence="1">Uncharacterized protein</fullName>
    </submittedName>
</protein>
<sequence length="118" mass="12282">MMMGESRAVPSWAAGLVSLAESRLSGIVDVKGTMAFQGRSGGWVLRDGQKVYAEESERRWVSEVVPDRGQGVISAVSHSDGYQGGGCVESRLAGKVGGMLDHPRLSVPVVPGVVGQGG</sequence>
<proteinExistence type="predicted"/>
<dbReference type="Proteomes" id="UP001180020">
    <property type="component" value="Unassembled WGS sequence"/>
</dbReference>
<dbReference type="AlphaFoldDB" id="A0AAV9CK53"/>
<comment type="caution">
    <text evidence="1">The sequence shown here is derived from an EMBL/GenBank/DDBJ whole genome shotgun (WGS) entry which is preliminary data.</text>
</comment>